<evidence type="ECO:0000256" key="2">
    <source>
        <dbReference type="ARBA" id="ARBA00022679"/>
    </source>
</evidence>
<accession>A0A7S3D073</accession>
<protein>
    <recommendedName>
        <fullName evidence="7">Protein kinase domain-containing protein</fullName>
    </recommendedName>
</protein>
<name>A0A7S3D073_9EUKA</name>
<keyword evidence="5" id="KW-0067">ATP-binding</keyword>
<dbReference type="PANTHER" id="PTHR24349">
    <property type="entry name" value="SERINE/THREONINE-PROTEIN KINASE"/>
    <property type="match status" value="1"/>
</dbReference>
<keyword evidence="2" id="KW-0808">Transferase</keyword>
<evidence type="ECO:0000256" key="5">
    <source>
        <dbReference type="ARBA" id="ARBA00022840"/>
    </source>
</evidence>
<dbReference type="AlphaFoldDB" id="A0A7S3D073"/>
<keyword evidence="1" id="KW-0723">Serine/threonine-protein kinase</keyword>
<evidence type="ECO:0000256" key="3">
    <source>
        <dbReference type="ARBA" id="ARBA00022741"/>
    </source>
</evidence>
<reference evidence="8" key="1">
    <citation type="submission" date="2021-01" db="EMBL/GenBank/DDBJ databases">
        <authorList>
            <person name="Corre E."/>
            <person name="Pelletier E."/>
            <person name="Niang G."/>
            <person name="Scheremetjew M."/>
            <person name="Finn R."/>
            <person name="Kale V."/>
            <person name="Holt S."/>
            <person name="Cochrane G."/>
            <person name="Meng A."/>
            <person name="Brown T."/>
            <person name="Cohen L."/>
        </authorList>
    </citation>
    <scope>NUCLEOTIDE SEQUENCE</scope>
    <source>
        <strain evidence="8">NIES-2562</strain>
    </source>
</reference>
<keyword evidence="3" id="KW-0547">Nucleotide-binding</keyword>
<proteinExistence type="predicted"/>
<dbReference type="SMART" id="SM00220">
    <property type="entry name" value="S_TKc"/>
    <property type="match status" value="1"/>
</dbReference>
<feature type="domain" description="Protein kinase" evidence="7">
    <location>
        <begin position="1"/>
        <end position="155"/>
    </location>
</feature>
<evidence type="ECO:0000259" key="7">
    <source>
        <dbReference type="PROSITE" id="PS50011"/>
    </source>
</evidence>
<dbReference type="Gene3D" id="1.10.510.10">
    <property type="entry name" value="Transferase(Phosphotransferase) domain 1"/>
    <property type="match status" value="1"/>
</dbReference>
<keyword evidence="6" id="KW-0812">Transmembrane</keyword>
<evidence type="ECO:0000256" key="4">
    <source>
        <dbReference type="ARBA" id="ARBA00022777"/>
    </source>
</evidence>
<dbReference type="InterPro" id="IPR000719">
    <property type="entry name" value="Prot_kinase_dom"/>
</dbReference>
<dbReference type="GO" id="GO:0005524">
    <property type="term" value="F:ATP binding"/>
    <property type="evidence" value="ECO:0007669"/>
    <property type="project" value="UniProtKB-KW"/>
</dbReference>
<keyword evidence="6" id="KW-0472">Membrane</keyword>
<dbReference type="SUPFAM" id="SSF56112">
    <property type="entry name" value="Protein kinase-like (PK-like)"/>
    <property type="match status" value="1"/>
</dbReference>
<dbReference type="PROSITE" id="PS50011">
    <property type="entry name" value="PROTEIN_KINASE_DOM"/>
    <property type="match status" value="1"/>
</dbReference>
<dbReference type="InterPro" id="IPR050205">
    <property type="entry name" value="CDPK_Ser/Thr_kinases"/>
</dbReference>
<dbReference type="InterPro" id="IPR011009">
    <property type="entry name" value="Kinase-like_dom_sf"/>
</dbReference>
<sequence length="196" mass="22303">MFLYSTYLIFSVCSLFFSFLLKILLLFYCLLDRNTCGHTDVRTRSRTACGSMSHIAPEVIKIETGKATSPEQQRSRYDTKCDLWSLGVLLYTMLSGTIPFKGANVLQDILAGSYRFSHRAWQHVDASAIDLVKKLLRVDPNERVSLKEVLQHDWVNEHAGKNVKRCREELCDVVGYDLVPCTSKSIKGHCARSQCF</sequence>
<keyword evidence="6" id="KW-1133">Transmembrane helix</keyword>
<evidence type="ECO:0000256" key="6">
    <source>
        <dbReference type="SAM" id="Phobius"/>
    </source>
</evidence>
<evidence type="ECO:0000313" key="8">
    <source>
        <dbReference type="EMBL" id="CAE0242340.1"/>
    </source>
</evidence>
<dbReference type="Pfam" id="PF00069">
    <property type="entry name" value="Pkinase"/>
    <property type="match status" value="1"/>
</dbReference>
<dbReference type="GO" id="GO:0004674">
    <property type="term" value="F:protein serine/threonine kinase activity"/>
    <property type="evidence" value="ECO:0007669"/>
    <property type="project" value="UniProtKB-KW"/>
</dbReference>
<gene>
    <name evidence="8" type="ORF">PBIL07802_LOCUS4504</name>
</gene>
<evidence type="ECO:0000256" key="1">
    <source>
        <dbReference type="ARBA" id="ARBA00022527"/>
    </source>
</evidence>
<dbReference type="EMBL" id="HBIB01007165">
    <property type="protein sequence ID" value="CAE0242340.1"/>
    <property type="molecule type" value="Transcribed_RNA"/>
</dbReference>
<feature type="transmembrane region" description="Helical" evidence="6">
    <location>
        <begin position="6"/>
        <end position="31"/>
    </location>
</feature>
<keyword evidence="4" id="KW-0418">Kinase</keyword>
<organism evidence="8">
    <name type="scientific">Palpitomonas bilix</name>
    <dbReference type="NCBI Taxonomy" id="652834"/>
    <lineage>
        <taxon>Eukaryota</taxon>
        <taxon>Eukaryota incertae sedis</taxon>
    </lineage>
</organism>